<proteinExistence type="predicted"/>
<gene>
    <name evidence="1" type="ORF">PSACC_01370</name>
</gene>
<dbReference type="AlphaFoldDB" id="A0A2H9TM52"/>
<sequence length="81" mass="9119">MFIQACEHFANKAILVRRCALPALALPSCCLCPHLANILKYHIKMSIKRLDARQQLPIVATRNEHLGVRFNGSREERHGAG</sequence>
<dbReference type="Proteomes" id="UP000240830">
    <property type="component" value="Unassembled WGS sequence"/>
</dbReference>
<keyword evidence="2" id="KW-1185">Reference proteome</keyword>
<dbReference type="EMBL" id="MTSL01000101">
    <property type="protein sequence ID" value="PJF18851.1"/>
    <property type="molecule type" value="Genomic_DNA"/>
</dbReference>
<name>A0A2H9TM52_9FUNG</name>
<protein>
    <submittedName>
        <fullName evidence="1">Uncharacterized protein</fullName>
    </submittedName>
</protein>
<accession>A0A2H9TM52</accession>
<comment type="caution">
    <text evidence="1">The sequence shown here is derived from an EMBL/GenBank/DDBJ whole genome shotgun (WGS) entry which is preliminary data.</text>
</comment>
<organism evidence="1 2">
    <name type="scientific">Paramicrosporidium saccamoebae</name>
    <dbReference type="NCBI Taxonomy" id="1246581"/>
    <lineage>
        <taxon>Eukaryota</taxon>
        <taxon>Fungi</taxon>
        <taxon>Fungi incertae sedis</taxon>
        <taxon>Cryptomycota</taxon>
        <taxon>Cryptomycota incertae sedis</taxon>
        <taxon>Paramicrosporidium</taxon>
    </lineage>
</organism>
<evidence type="ECO:0000313" key="2">
    <source>
        <dbReference type="Proteomes" id="UP000240830"/>
    </source>
</evidence>
<reference evidence="1 2" key="1">
    <citation type="submission" date="2016-10" db="EMBL/GenBank/DDBJ databases">
        <title>The genome of Paramicrosporidium saccamoebae is the missing link in understanding Cryptomycota and Microsporidia evolution.</title>
        <authorList>
            <person name="Quandt C.A."/>
            <person name="Beaudet D."/>
            <person name="Corsaro D."/>
            <person name="Michel R."/>
            <person name="Corradi N."/>
            <person name="James T."/>
        </authorList>
    </citation>
    <scope>NUCLEOTIDE SEQUENCE [LARGE SCALE GENOMIC DNA]</scope>
    <source>
        <strain evidence="1 2">KSL3</strain>
    </source>
</reference>
<evidence type="ECO:0000313" key="1">
    <source>
        <dbReference type="EMBL" id="PJF18851.1"/>
    </source>
</evidence>